<keyword evidence="3" id="KW-1185">Reference proteome</keyword>
<accession>A0AAV7T3M8</accession>
<sequence>MAAGPGQSAPPLVSGWFVRGLAPAPHGSVLPVLALAPGHHAGRSPPRCLPLLLCRLTGRRSSPGPQAGRAPGRQGRPPCPHSGAMLFHSGRDSLVARIAPALLQCAQPPAPRRPAPGSGQGTGRRFLSLPVPLRPARQGHDRAPRLPGRSPRAPTAVPASIAPGSARNIRMITGPSGARRLCVRHLRLLGHAPLSQPLVVVVVLN</sequence>
<gene>
    <name evidence="2" type="ORF">NDU88_002868</name>
</gene>
<feature type="region of interest" description="Disordered" evidence="1">
    <location>
        <begin position="59"/>
        <end position="86"/>
    </location>
</feature>
<evidence type="ECO:0000313" key="2">
    <source>
        <dbReference type="EMBL" id="KAJ1170997.1"/>
    </source>
</evidence>
<dbReference type="EMBL" id="JANPWB010000007">
    <property type="protein sequence ID" value="KAJ1170997.1"/>
    <property type="molecule type" value="Genomic_DNA"/>
</dbReference>
<dbReference type="AlphaFoldDB" id="A0AAV7T3M8"/>
<name>A0AAV7T3M8_PLEWA</name>
<organism evidence="2 3">
    <name type="scientific">Pleurodeles waltl</name>
    <name type="common">Iberian ribbed newt</name>
    <dbReference type="NCBI Taxonomy" id="8319"/>
    <lineage>
        <taxon>Eukaryota</taxon>
        <taxon>Metazoa</taxon>
        <taxon>Chordata</taxon>
        <taxon>Craniata</taxon>
        <taxon>Vertebrata</taxon>
        <taxon>Euteleostomi</taxon>
        <taxon>Amphibia</taxon>
        <taxon>Batrachia</taxon>
        <taxon>Caudata</taxon>
        <taxon>Salamandroidea</taxon>
        <taxon>Salamandridae</taxon>
        <taxon>Pleurodelinae</taxon>
        <taxon>Pleurodeles</taxon>
    </lineage>
</organism>
<proteinExistence type="predicted"/>
<evidence type="ECO:0000313" key="3">
    <source>
        <dbReference type="Proteomes" id="UP001066276"/>
    </source>
</evidence>
<reference evidence="2" key="1">
    <citation type="journal article" date="2022" name="bioRxiv">
        <title>Sequencing and chromosome-scale assembly of the giantPleurodeles waltlgenome.</title>
        <authorList>
            <person name="Brown T."/>
            <person name="Elewa A."/>
            <person name="Iarovenko S."/>
            <person name="Subramanian E."/>
            <person name="Araus A.J."/>
            <person name="Petzold A."/>
            <person name="Susuki M."/>
            <person name="Suzuki K.-i.T."/>
            <person name="Hayashi T."/>
            <person name="Toyoda A."/>
            <person name="Oliveira C."/>
            <person name="Osipova E."/>
            <person name="Leigh N.D."/>
            <person name="Simon A."/>
            <person name="Yun M.H."/>
        </authorList>
    </citation>
    <scope>NUCLEOTIDE SEQUENCE</scope>
    <source>
        <strain evidence="2">20211129_DDA</strain>
        <tissue evidence="2">Liver</tissue>
    </source>
</reference>
<evidence type="ECO:0000256" key="1">
    <source>
        <dbReference type="SAM" id="MobiDB-lite"/>
    </source>
</evidence>
<dbReference type="Proteomes" id="UP001066276">
    <property type="component" value="Chromosome 4_1"/>
</dbReference>
<comment type="caution">
    <text evidence="2">The sequence shown here is derived from an EMBL/GenBank/DDBJ whole genome shotgun (WGS) entry which is preliminary data.</text>
</comment>
<feature type="region of interest" description="Disordered" evidence="1">
    <location>
        <begin position="106"/>
        <end position="160"/>
    </location>
</feature>
<protein>
    <submittedName>
        <fullName evidence="2">Uncharacterized protein</fullName>
    </submittedName>
</protein>